<gene>
    <name evidence="1" type="ORF">GX859_03275</name>
</gene>
<organism evidence="1 2">
    <name type="scientific">Corynebacterium humireducens</name>
    <dbReference type="NCBI Taxonomy" id="1223514"/>
    <lineage>
        <taxon>Bacteria</taxon>
        <taxon>Bacillati</taxon>
        <taxon>Actinomycetota</taxon>
        <taxon>Actinomycetes</taxon>
        <taxon>Mycobacteriales</taxon>
        <taxon>Corynebacteriaceae</taxon>
        <taxon>Corynebacterium</taxon>
    </lineage>
</organism>
<evidence type="ECO:0000313" key="2">
    <source>
        <dbReference type="Proteomes" id="UP000557899"/>
    </source>
</evidence>
<dbReference type="EMBL" id="JAAZHI010000075">
    <property type="protein sequence ID" value="NLA55311.1"/>
    <property type="molecule type" value="Genomic_DNA"/>
</dbReference>
<proteinExistence type="predicted"/>
<reference evidence="1 2" key="1">
    <citation type="journal article" date="2020" name="Biotechnol. Biofuels">
        <title>New insights from the biogas microbiome by comprehensive genome-resolved metagenomics of nearly 1600 species originating from multiple anaerobic digesters.</title>
        <authorList>
            <person name="Campanaro S."/>
            <person name="Treu L."/>
            <person name="Rodriguez-R L.M."/>
            <person name="Kovalovszki A."/>
            <person name="Ziels R.M."/>
            <person name="Maus I."/>
            <person name="Zhu X."/>
            <person name="Kougias P.G."/>
            <person name="Basile A."/>
            <person name="Luo G."/>
            <person name="Schluter A."/>
            <person name="Konstantinidis K.T."/>
            <person name="Angelidaki I."/>
        </authorList>
    </citation>
    <scope>NUCLEOTIDE SEQUENCE [LARGE SCALE GENOMIC DNA]</scope>
    <source>
        <strain evidence="1">AS15tlH2ME_198</strain>
    </source>
</reference>
<evidence type="ECO:0000313" key="1">
    <source>
        <dbReference type="EMBL" id="NLA55311.1"/>
    </source>
</evidence>
<dbReference type="Proteomes" id="UP000557899">
    <property type="component" value="Unassembled WGS sequence"/>
</dbReference>
<dbReference type="AlphaFoldDB" id="A0A7X6PLW9"/>
<protein>
    <submittedName>
        <fullName evidence="1">Uncharacterized protein</fullName>
    </submittedName>
</protein>
<sequence>MYPKIAPPARIATPLSKVAGEYFIGYDSADGGWDILLRSPDFTPSTPVVKVFIDETRVAHEDYLGNCVSRVQAAMEAARRL</sequence>
<comment type="caution">
    <text evidence="1">The sequence shown here is derived from an EMBL/GenBank/DDBJ whole genome shotgun (WGS) entry which is preliminary data.</text>
</comment>
<accession>A0A7X6PLW9</accession>
<name>A0A7X6PLW9_9CORY</name>